<dbReference type="EMBL" id="JAOPGA020001054">
    <property type="protein sequence ID" value="KAL0484587.1"/>
    <property type="molecule type" value="Genomic_DNA"/>
</dbReference>
<protein>
    <submittedName>
        <fullName evidence="9">ATP-binding cassette sub-family A member</fullName>
    </submittedName>
</protein>
<evidence type="ECO:0000256" key="5">
    <source>
        <dbReference type="ARBA" id="ARBA00022989"/>
    </source>
</evidence>
<keyword evidence="5 7" id="KW-1133">Transmembrane helix</keyword>
<keyword evidence="10" id="KW-1185">Reference proteome</keyword>
<dbReference type="FunFam" id="3.40.50.300:FF:000933">
    <property type="entry name" value="ABC transporter A family member 7"/>
    <property type="match status" value="1"/>
</dbReference>
<dbReference type="InterPro" id="IPR003439">
    <property type="entry name" value="ABC_transporter-like_ATP-bd"/>
</dbReference>
<dbReference type="Gene3D" id="3.40.50.300">
    <property type="entry name" value="P-loop containing nucleotide triphosphate hydrolases"/>
    <property type="match status" value="1"/>
</dbReference>
<dbReference type="GO" id="GO:0140359">
    <property type="term" value="F:ABC-type transporter activity"/>
    <property type="evidence" value="ECO:0007669"/>
    <property type="project" value="InterPro"/>
</dbReference>
<dbReference type="AlphaFoldDB" id="A0AAW2Z5R9"/>
<dbReference type="GO" id="GO:0016887">
    <property type="term" value="F:ATP hydrolysis activity"/>
    <property type="evidence" value="ECO:0007669"/>
    <property type="project" value="InterPro"/>
</dbReference>
<dbReference type="InterPro" id="IPR026082">
    <property type="entry name" value="ABCA"/>
</dbReference>
<comment type="caution">
    <text evidence="9">The sequence shown here is derived from an EMBL/GenBank/DDBJ whole genome shotgun (WGS) entry which is preliminary data.</text>
</comment>
<dbReference type="Pfam" id="PF12698">
    <property type="entry name" value="ABC2_membrane_3"/>
    <property type="match status" value="1"/>
</dbReference>
<accession>A0AAW2Z5R9</accession>
<sequence length="755" mass="84705">MVSTSRAKSNNFPLTLSPHCAQDHAVKILQLLLAPKSSSTFRDDALDITRMLRHSGLNTTFVDSESDYTSNYRQFSGGLLATQLKGGVNALVVLNKSITTKNQTQDYVQGGLMDLLSRLHNAYLQKHDVKMEVHINTKELPVPATGQEFLAVLQSFLLPVYLSLSAINLFSPLLLAIIKEKSDKLKAGLQMMGCNMNAYNLSWYVVAIIESFIAVVLATIVIFAIGLFKTTSPTLFMLEFFLYFVSFIPIAHGYSTLFSQVKVAGLLSGSLVSVTIGLWAVLRLGIMSFFPETEALKYITYLYSPYAFCDFVYFLNVYENSSDPSSSLSWFTFFTSDKQIWLTVLYLIADTFLYILIAFYLDKVIPTEFGTNSDLLFFLKKSFWRTNKHIKHATTHSELRTHSDGDLQNLNESQDIELLQEDAEDAEEFSGIKITNLNKVYQKRRRLIFTSDVHVVKNLSINIPSGQIFALLGHNGAGKTTTFNVITGITAPSAGTVLIDGLDVENDMNAIRSMMGVCPQENLIFEKLTLYEHLRIFGTIKNITPKDALLHQIEVNLKLVDLWADKDRYAADLSGGQKRRLSFAQALIADPKVIVLDEPTTGLDPLSRRGIWEALQKLKKDRTILLITHSMEEADILGDTVAILKQGSLECCGTSLYLKNHYGIGYNLYVIKNEGCVEDNVTQVVNTHIENVQAKPSRGNEVNYLLPYATVSRFPSLLRDLDSRMQELCISNYGLTQTTLEEVFLKINEDIESEQ</sequence>
<dbReference type="CDD" id="cd03263">
    <property type="entry name" value="ABC_subfamily_A"/>
    <property type="match status" value="1"/>
</dbReference>
<gene>
    <name evidence="9" type="ORF">AKO1_011580</name>
</gene>
<dbReference type="GO" id="GO:0016020">
    <property type="term" value="C:membrane"/>
    <property type="evidence" value="ECO:0007669"/>
    <property type="project" value="UniProtKB-SubCell"/>
</dbReference>
<reference evidence="9 10" key="1">
    <citation type="submission" date="2024-03" db="EMBL/GenBank/DDBJ databases">
        <title>The Acrasis kona genome and developmental transcriptomes reveal deep origins of eukaryotic multicellular pathways.</title>
        <authorList>
            <person name="Sheikh S."/>
            <person name="Fu C.-J."/>
            <person name="Brown M.W."/>
            <person name="Baldauf S.L."/>
        </authorList>
    </citation>
    <scope>NUCLEOTIDE SEQUENCE [LARGE SCALE GENOMIC DNA]</scope>
    <source>
        <strain evidence="9 10">ATCC MYA-3509</strain>
    </source>
</reference>
<dbReference type="InterPro" id="IPR013525">
    <property type="entry name" value="ABC2_TM"/>
</dbReference>
<keyword evidence="6 7" id="KW-0472">Membrane</keyword>
<feature type="transmembrane region" description="Helical" evidence="7">
    <location>
        <begin position="339"/>
        <end position="361"/>
    </location>
</feature>
<dbReference type="SMART" id="SM00382">
    <property type="entry name" value="AAA"/>
    <property type="match status" value="1"/>
</dbReference>
<feature type="transmembrane region" description="Helical" evidence="7">
    <location>
        <begin position="298"/>
        <end position="318"/>
    </location>
</feature>
<evidence type="ECO:0000313" key="10">
    <source>
        <dbReference type="Proteomes" id="UP001431209"/>
    </source>
</evidence>
<dbReference type="InterPro" id="IPR017871">
    <property type="entry name" value="ABC_transporter-like_CS"/>
</dbReference>
<evidence type="ECO:0000256" key="6">
    <source>
        <dbReference type="ARBA" id="ARBA00023136"/>
    </source>
</evidence>
<evidence type="ECO:0000256" key="2">
    <source>
        <dbReference type="ARBA" id="ARBA00022692"/>
    </source>
</evidence>
<dbReference type="PROSITE" id="PS50893">
    <property type="entry name" value="ABC_TRANSPORTER_2"/>
    <property type="match status" value="1"/>
</dbReference>
<evidence type="ECO:0000259" key="8">
    <source>
        <dbReference type="PROSITE" id="PS50893"/>
    </source>
</evidence>
<feature type="transmembrane region" description="Helical" evidence="7">
    <location>
        <begin position="263"/>
        <end position="286"/>
    </location>
</feature>
<keyword evidence="4 9" id="KW-0067">ATP-binding</keyword>
<feature type="domain" description="ABC transporter" evidence="8">
    <location>
        <begin position="432"/>
        <end position="671"/>
    </location>
</feature>
<dbReference type="SUPFAM" id="SSF52540">
    <property type="entry name" value="P-loop containing nucleoside triphosphate hydrolases"/>
    <property type="match status" value="1"/>
</dbReference>
<name>A0AAW2Z5R9_9EUKA</name>
<evidence type="ECO:0000256" key="7">
    <source>
        <dbReference type="SAM" id="Phobius"/>
    </source>
</evidence>
<dbReference type="GO" id="GO:0005524">
    <property type="term" value="F:ATP binding"/>
    <property type="evidence" value="ECO:0007669"/>
    <property type="project" value="UniProtKB-KW"/>
</dbReference>
<dbReference type="Proteomes" id="UP001431209">
    <property type="component" value="Unassembled WGS sequence"/>
</dbReference>
<dbReference type="InterPro" id="IPR003593">
    <property type="entry name" value="AAA+_ATPase"/>
</dbReference>
<organism evidence="9 10">
    <name type="scientific">Acrasis kona</name>
    <dbReference type="NCBI Taxonomy" id="1008807"/>
    <lineage>
        <taxon>Eukaryota</taxon>
        <taxon>Discoba</taxon>
        <taxon>Heterolobosea</taxon>
        <taxon>Tetramitia</taxon>
        <taxon>Eutetramitia</taxon>
        <taxon>Acrasidae</taxon>
        <taxon>Acrasis</taxon>
    </lineage>
</organism>
<feature type="transmembrane region" description="Helical" evidence="7">
    <location>
        <begin position="234"/>
        <end position="251"/>
    </location>
</feature>
<keyword evidence="3" id="KW-0547">Nucleotide-binding</keyword>
<evidence type="ECO:0000256" key="4">
    <source>
        <dbReference type="ARBA" id="ARBA00022840"/>
    </source>
</evidence>
<dbReference type="PANTHER" id="PTHR19229">
    <property type="entry name" value="ATP-BINDING CASSETTE TRANSPORTER SUBFAMILY A ABCA"/>
    <property type="match status" value="1"/>
</dbReference>
<feature type="transmembrane region" description="Helical" evidence="7">
    <location>
        <begin position="199"/>
        <end position="228"/>
    </location>
</feature>
<proteinExistence type="predicted"/>
<dbReference type="PROSITE" id="PS00211">
    <property type="entry name" value="ABC_TRANSPORTER_1"/>
    <property type="match status" value="1"/>
</dbReference>
<feature type="transmembrane region" description="Helical" evidence="7">
    <location>
        <begin position="156"/>
        <end position="178"/>
    </location>
</feature>
<dbReference type="GO" id="GO:0005319">
    <property type="term" value="F:lipid transporter activity"/>
    <property type="evidence" value="ECO:0007669"/>
    <property type="project" value="TreeGrafter"/>
</dbReference>
<evidence type="ECO:0000256" key="1">
    <source>
        <dbReference type="ARBA" id="ARBA00004141"/>
    </source>
</evidence>
<evidence type="ECO:0000256" key="3">
    <source>
        <dbReference type="ARBA" id="ARBA00022741"/>
    </source>
</evidence>
<comment type="subcellular location">
    <subcellularLocation>
        <location evidence="1">Membrane</location>
        <topology evidence="1">Multi-pass membrane protein</topology>
    </subcellularLocation>
</comment>
<dbReference type="InterPro" id="IPR027417">
    <property type="entry name" value="P-loop_NTPase"/>
</dbReference>
<dbReference type="Pfam" id="PF00005">
    <property type="entry name" value="ABC_tran"/>
    <property type="match status" value="1"/>
</dbReference>
<evidence type="ECO:0000313" key="9">
    <source>
        <dbReference type="EMBL" id="KAL0484587.1"/>
    </source>
</evidence>
<keyword evidence="2 7" id="KW-0812">Transmembrane</keyword>